<name>A0AAV4YCT4_CAEEX</name>
<dbReference type="AlphaFoldDB" id="A0AAV4YCT4"/>
<protein>
    <submittedName>
        <fullName evidence="1">Uncharacterized protein</fullName>
    </submittedName>
</protein>
<sequence length="97" mass="10993">MDTSWTLQLENNWHYSHGLSSWQIIGPPVMNIPWILQSEDSCHSSNGHITNSPVGSPVIDSPVGRYLYHQPILLYTDDSVHNHGPNTTIYSRPLRTL</sequence>
<proteinExistence type="predicted"/>
<evidence type="ECO:0000313" key="2">
    <source>
        <dbReference type="Proteomes" id="UP001054945"/>
    </source>
</evidence>
<keyword evidence="2" id="KW-1185">Reference proteome</keyword>
<reference evidence="1 2" key="1">
    <citation type="submission" date="2021-06" db="EMBL/GenBank/DDBJ databases">
        <title>Caerostris extrusa draft genome.</title>
        <authorList>
            <person name="Kono N."/>
            <person name="Arakawa K."/>
        </authorList>
    </citation>
    <scope>NUCLEOTIDE SEQUENCE [LARGE SCALE GENOMIC DNA]</scope>
</reference>
<comment type="caution">
    <text evidence="1">The sequence shown here is derived from an EMBL/GenBank/DDBJ whole genome shotgun (WGS) entry which is preliminary data.</text>
</comment>
<evidence type="ECO:0000313" key="1">
    <source>
        <dbReference type="EMBL" id="GIZ05266.1"/>
    </source>
</evidence>
<accession>A0AAV4YCT4</accession>
<dbReference type="Proteomes" id="UP001054945">
    <property type="component" value="Unassembled WGS sequence"/>
</dbReference>
<dbReference type="EMBL" id="BPLR01019255">
    <property type="protein sequence ID" value="GIZ05266.1"/>
    <property type="molecule type" value="Genomic_DNA"/>
</dbReference>
<gene>
    <name evidence="1" type="ORF">CEXT_773351</name>
</gene>
<organism evidence="1 2">
    <name type="scientific">Caerostris extrusa</name>
    <name type="common">Bark spider</name>
    <name type="synonym">Caerostris bankana</name>
    <dbReference type="NCBI Taxonomy" id="172846"/>
    <lineage>
        <taxon>Eukaryota</taxon>
        <taxon>Metazoa</taxon>
        <taxon>Ecdysozoa</taxon>
        <taxon>Arthropoda</taxon>
        <taxon>Chelicerata</taxon>
        <taxon>Arachnida</taxon>
        <taxon>Araneae</taxon>
        <taxon>Araneomorphae</taxon>
        <taxon>Entelegynae</taxon>
        <taxon>Araneoidea</taxon>
        <taxon>Araneidae</taxon>
        <taxon>Caerostris</taxon>
    </lineage>
</organism>